<evidence type="ECO:0000313" key="2">
    <source>
        <dbReference type="EMBL" id="MBE1605301.1"/>
    </source>
</evidence>
<dbReference type="InterPro" id="IPR036412">
    <property type="entry name" value="HAD-like_sf"/>
</dbReference>
<organism evidence="2 3">
    <name type="scientific">Actinopolymorpha pittospori</name>
    <dbReference type="NCBI Taxonomy" id="648752"/>
    <lineage>
        <taxon>Bacteria</taxon>
        <taxon>Bacillati</taxon>
        <taxon>Actinomycetota</taxon>
        <taxon>Actinomycetes</taxon>
        <taxon>Propionibacteriales</taxon>
        <taxon>Actinopolymorphaceae</taxon>
        <taxon>Actinopolymorpha</taxon>
    </lineage>
</organism>
<keyword evidence="3" id="KW-1185">Reference proteome</keyword>
<gene>
    <name evidence="2" type="ORF">HEB94_002149</name>
</gene>
<dbReference type="RefSeq" id="WP_192749664.1">
    <property type="nucleotide sequence ID" value="NZ_BAABJL010000001.1"/>
</dbReference>
<feature type="compositionally biased region" description="Basic and acidic residues" evidence="1">
    <location>
        <begin position="248"/>
        <end position="259"/>
    </location>
</feature>
<sequence>MTDDQGIRGVLFDSGGVLIGPVGGRWNPRYDFESIVVEHYPETRVELFPKAFAVGQRTLDATTTTVNRTVYHRAMLQVLGIDEPSEALLHELEAPAAGPTIEPFPDVRPVLDQLQAWGVGMSVVSDNWAGLELGYRALGIEHYFAGFVISEVLGCCKPDPRMYAAGSDLLGLDPGECLFIDDDPELVSAAIQLGYQGVALIRVGQHPATVPAITTLDELLPLVAGARRSGPVAGAREDCPPSDLTSSRSHERTNADSRAADSTPA</sequence>
<accession>A0A927MR13</accession>
<reference evidence="2" key="1">
    <citation type="submission" date="2020-10" db="EMBL/GenBank/DDBJ databases">
        <title>Sequencing the genomes of 1000 actinobacteria strains.</title>
        <authorList>
            <person name="Klenk H.-P."/>
        </authorList>
    </citation>
    <scope>NUCLEOTIDE SEQUENCE</scope>
    <source>
        <strain evidence="2">DSM 45354</strain>
    </source>
</reference>
<keyword evidence="2" id="KW-0378">Hydrolase</keyword>
<proteinExistence type="predicted"/>
<dbReference type="InterPro" id="IPR023214">
    <property type="entry name" value="HAD_sf"/>
</dbReference>
<comment type="caution">
    <text evidence="2">The sequence shown here is derived from an EMBL/GenBank/DDBJ whole genome shotgun (WGS) entry which is preliminary data.</text>
</comment>
<evidence type="ECO:0000256" key="1">
    <source>
        <dbReference type="SAM" id="MobiDB-lite"/>
    </source>
</evidence>
<name>A0A927MR13_9ACTN</name>
<dbReference type="NCBIfam" id="TIGR01509">
    <property type="entry name" value="HAD-SF-IA-v3"/>
    <property type="match status" value="1"/>
</dbReference>
<dbReference type="PRINTS" id="PR00413">
    <property type="entry name" value="HADHALOGNASE"/>
</dbReference>
<dbReference type="InterPro" id="IPR006439">
    <property type="entry name" value="HAD-SF_hydro_IA"/>
</dbReference>
<dbReference type="Proteomes" id="UP000638648">
    <property type="component" value="Unassembled WGS sequence"/>
</dbReference>
<dbReference type="GO" id="GO:0016787">
    <property type="term" value="F:hydrolase activity"/>
    <property type="evidence" value="ECO:0007669"/>
    <property type="project" value="UniProtKB-KW"/>
</dbReference>
<dbReference type="SUPFAM" id="SSF56784">
    <property type="entry name" value="HAD-like"/>
    <property type="match status" value="1"/>
</dbReference>
<dbReference type="PANTHER" id="PTHR43611:SF3">
    <property type="entry name" value="FLAVIN MONONUCLEOTIDE HYDROLASE 1, CHLOROPLATIC"/>
    <property type="match status" value="1"/>
</dbReference>
<dbReference type="Gene3D" id="3.40.50.1000">
    <property type="entry name" value="HAD superfamily/HAD-like"/>
    <property type="match status" value="1"/>
</dbReference>
<feature type="region of interest" description="Disordered" evidence="1">
    <location>
        <begin position="229"/>
        <end position="265"/>
    </location>
</feature>
<protein>
    <submittedName>
        <fullName evidence="2">HAD superfamily hydrolase (TIGR01509 family)</fullName>
    </submittedName>
</protein>
<dbReference type="Pfam" id="PF00702">
    <property type="entry name" value="Hydrolase"/>
    <property type="match status" value="1"/>
</dbReference>
<evidence type="ECO:0000313" key="3">
    <source>
        <dbReference type="Proteomes" id="UP000638648"/>
    </source>
</evidence>
<dbReference type="EMBL" id="JADBEM010000001">
    <property type="protein sequence ID" value="MBE1605301.1"/>
    <property type="molecule type" value="Genomic_DNA"/>
</dbReference>
<dbReference type="AlphaFoldDB" id="A0A927MR13"/>
<dbReference type="PANTHER" id="PTHR43611">
    <property type="entry name" value="ALPHA-D-GLUCOSE 1-PHOSPHATE PHOSPHATASE"/>
    <property type="match status" value="1"/>
</dbReference>